<evidence type="ECO:0000256" key="6">
    <source>
        <dbReference type="ARBA" id="ARBA00023268"/>
    </source>
</evidence>
<keyword evidence="4 7" id="KW-0067">ATP-binding</keyword>
<dbReference type="Proteomes" id="UP000315901">
    <property type="component" value="Unassembled WGS sequence"/>
</dbReference>
<keyword evidence="3 7" id="KW-0547">Nucleotide-binding</keyword>
<feature type="domain" description="Glutamate-ammonia ligase adenylyltransferase repeated" evidence="8">
    <location>
        <begin position="78"/>
        <end position="292"/>
    </location>
</feature>
<gene>
    <name evidence="7 10" type="primary">glnE</name>
    <name evidence="10" type="ORF">FJM67_08850</name>
</gene>
<comment type="catalytic activity">
    <reaction evidence="7">
        <text>[glutamine synthetase]-L-tyrosine + ATP = [glutamine synthetase]-O(4)-(5'-adenylyl)-L-tyrosine + diphosphate</text>
        <dbReference type="Rhea" id="RHEA:18589"/>
        <dbReference type="Rhea" id="RHEA-COMP:10660"/>
        <dbReference type="Rhea" id="RHEA-COMP:10661"/>
        <dbReference type="ChEBI" id="CHEBI:30616"/>
        <dbReference type="ChEBI" id="CHEBI:33019"/>
        <dbReference type="ChEBI" id="CHEBI:46858"/>
        <dbReference type="ChEBI" id="CHEBI:83624"/>
        <dbReference type="EC" id="2.7.7.42"/>
    </reaction>
</comment>
<dbReference type="GO" id="GO:0000820">
    <property type="term" value="P:regulation of glutamine family amino acid metabolic process"/>
    <property type="evidence" value="ECO:0007669"/>
    <property type="project" value="UniProtKB-UniRule"/>
</dbReference>
<dbReference type="Gene3D" id="1.20.120.1510">
    <property type="match status" value="1"/>
</dbReference>
<dbReference type="FunFam" id="1.20.120.330:FF:000005">
    <property type="entry name" value="Bifunctional glutamine synthetase adenylyltransferase/adenylyl-removing enzyme"/>
    <property type="match status" value="1"/>
</dbReference>
<evidence type="ECO:0000256" key="5">
    <source>
        <dbReference type="ARBA" id="ARBA00022842"/>
    </source>
</evidence>
<evidence type="ECO:0000256" key="2">
    <source>
        <dbReference type="ARBA" id="ARBA00022695"/>
    </source>
</evidence>
<evidence type="ECO:0000256" key="1">
    <source>
        <dbReference type="ARBA" id="ARBA00022679"/>
    </source>
</evidence>
<evidence type="ECO:0000259" key="8">
    <source>
        <dbReference type="Pfam" id="PF03710"/>
    </source>
</evidence>
<dbReference type="SUPFAM" id="SSF81301">
    <property type="entry name" value="Nucleotidyltransferase"/>
    <property type="match status" value="2"/>
</dbReference>
<evidence type="ECO:0000259" key="9">
    <source>
        <dbReference type="Pfam" id="PF08335"/>
    </source>
</evidence>
<comment type="function">
    <text evidence="7">Involved in the regulation of glutamine synthetase GlnA, a key enzyme in the process to assimilate ammonia. When cellular nitrogen levels are high, the C-terminal adenylyl transferase (AT) inactivates GlnA by covalent transfer of an adenylyl group from ATP to specific tyrosine residue of GlnA, thus reducing its activity. Conversely, when nitrogen levels are low, the N-terminal adenylyl removase (AR) activates GlnA by removing the adenylyl group by phosphorolysis, increasing its activity. The regulatory region of GlnE binds the signal transduction protein PII (GlnB) which indicates the nitrogen status of the cell.</text>
</comment>
<keyword evidence="11" id="KW-1185">Reference proteome</keyword>
<evidence type="ECO:0000256" key="4">
    <source>
        <dbReference type="ARBA" id="ARBA00022840"/>
    </source>
</evidence>
<keyword evidence="2 7" id="KW-0548">Nucleotidyltransferase</keyword>
<feature type="domain" description="PII-uridylyltransferase/Glutamine-synthetase adenylyltransferase" evidence="9">
    <location>
        <begin position="842"/>
        <end position="951"/>
    </location>
</feature>
<evidence type="ECO:0000256" key="7">
    <source>
        <dbReference type="HAMAP-Rule" id="MF_00802"/>
    </source>
</evidence>
<keyword evidence="5 7" id="KW-0460">Magnesium</keyword>
<dbReference type="GO" id="GO:0008882">
    <property type="term" value="F:[glutamate-ammonia-ligase] adenylyltransferase activity"/>
    <property type="evidence" value="ECO:0007669"/>
    <property type="project" value="UniProtKB-UniRule"/>
</dbReference>
<keyword evidence="1 7" id="KW-0808">Transferase</keyword>
<dbReference type="EC" id="2.7.7.89" evidence="7"/>
<evidence type="ECO:0000256" key="3">
    <source>
        <dbReference type="ARBA" id="ARBA00022741"/>
    </source>
</evidence>
<reference evidence="10 11" key="1">
    <citation type="submission" date="2019-06" db="EMBL/GenBank/DDBJ databases">
        <title>A novel bacterium of genus Marinomonas, isolated from coastal sand.</title>
        <authorList>
            <person name="Huang H."/>
            <person name="Mo K."/>
            <person name="Hu Y."/>
        </authorList>
    </citation>
    <scope>NUCLEOTIDE SEQUENCE [LARGE SCALE GENOMIC DNA]</scope>
    <source>
        <strain evidence="10 11">HB171799</strain>
    </source>
</reference>
<dbReference type="CDD" id="cd05401">
    <property type="entry name" value="NT_GlnE_GlnD_like"/>
    <property type="match status" value="2"/>
</dbReference>
<dbReference type="SUPFAM" id="SSF81593">
    <property type="entry name" value="Nucleotidyltransferase substrate binding subunit/domain"/>
    <property type="match status" value="2"/>
</dbReference>
<comment type="catalytic activity">
    <reaction evidence="7">
        <text>[glutamine synthetase]-O(4)-(5'-adenylyl)-L-tyrosine + phosphate = [glutamine synthetase]-L-tyrosine + ADP</text>
        <dbReference type="Rhea" id="RHEA:43716"/>
        <dbReference type="Rhea" id="RHEA-COMP:10660"/>
        <dbReference type="Rhea" id="RHEA-COMP:10661"/>
        <dbReference type="ChEBI" id="CHEBI:43474"/>
        <dbReference type="ChEBI" id="CHEBI:46858"/>
        <dbReference type="ChEBI" id="CHEBI:83624"/>
        <dbReference type="ChEBI" id="CHEBI:456216"/>
        <dbReference type="EC" id="2.7.7.89"/>
    </reaction>
</comment>
<proteinExistence type="inferred from homology"/>
<feature type="domain" description="Glutamate-ammonia ligase adenylyltransferase repeated" evidence="8">
    <location>
        <begin position="567"/>
        <end position="819"/>
    </location>
</feature>
<dbReference type="AlphaFoldDB" id="A0A501WR80"/>
<feature type="region of interest" description="Adenylyl removase" evidence="7">
    <location>
        <begin position="1"/>
        <end position="455"/>
    </location>
</feature>
<feature type="domain" description="PII-uridylyltransferase/Glutamine-synthetase adenylyltransferase" evidence="9">
    <location>
        <begin position="314"/>
        <end position="450"/>
    </location>
</feature>
<sequence length="964" mass="110782">MLAPKSQRLLESCERHGVSFSEADWQDHGAPCLLSDYLLQQLERHPKWLAAVTSKRQDWQPSLSHFYGGEQHWLAPESDPDNSTMSAVSSIADMPEWDEATFMRQLRWYRHYWMVRLIYADINQAIELETLTRCLSLLADTVVNASVIWSQRQYQNLYGQALDAQGKPQSLIVIGMGKLGGYELNLSSDIDLIFAFREHGETQGGKKSTSHQEYFTKIGQKLIQHLDQVTADGFVFRVDMRLRPFGQSGALVLNMDSLENYYQDQGRDWERYAMIKARVMAGSEQDKKEFEAIRRPFVYRKYLDFGAISALRDLKGMIAKEVRRKGIEHNIKLGEGGIREVEFIVQALQILHGGRNQGLQNQALFQVLPLLAEHDYLPQQEVDLLLDAYRYLRRVEHALQGARDEQTQLLPSDPVERELLALRMGENSWQALDQRLWDYRHQVHGFFKSLIDDPEETSCDESAQEAWRVMLKQPDEEHLAEVLATIPWHAVDDTINRVYSFVSSKAVVFMQPIGQERLATFMAAFVKALEDEQHPDVVVERILPILEAVLRRTSYLVLLCENQSAITHLIRLCRESVWFSEAISTTPALLDELLDAHALFSPPSKQDLQIELDQILNRLPEEDEEAHMDALRRFRRSIILRIAACDITGILPVMKVSDHLTWLAEVILERVLQQAWHYLTQKHGYPIRDGEPRLTPELIIVGYGKSGGWELGYDSDLDLVFLHDADGKGATNGQRSVDNLTFYTRLGQRLIHALTSFTAAGRLYEVDMRLRPSGNSGMLVASFAGFEEYQKNEAWVWEHQALCRARALAGDSDLMSRFEDSRKAILGQVRDRIELKQSVIEMREKMRAHLDSGGKDKGFDLKQGAGGIIDIEFMVQYLVLARSHEFPQLMRYSDNVRQIEAAAEVGLLDLDTAEYMRETYKEYRALVHRLNLQKLGRVVAEDTLSQHQQRISQYWEYFLQNADI</sequence>
<dbReference type="Pfam" id="PF08335">
    <property type="entry name" value="GlnD_UR_UTase"/>
    <property type="match status" value="2"/>
</dbReference>
<dbReference type="HAMAP" id="MF_00802">
    <property type="entry name" value="GlnE"/>
    <property type="match status" value="1"/>
</dbReference>
<dbReference type="Pfam" id="PF03710">
    <property type="entry name" value="GlnE"/>
    <property type="match status" value="2"/>
</dbReference>
<name>A0A501WR80_9GAMM</name>
<dbReference type="InterPro" id="IPR023057">
    <property type="entry name" value="GlnE"/>
</dbReference>
<dbReference type="Gene3D" id="3.30.460.10">
    <property type="entry name" value="Beta Polymerase, domain 2"/>
    <property type="match status" value="2"/>
</dbReference>
<accession>A0A501WR80</accession>
<dbReference type="OrthoDB" id="9759366at2"/>
<dbReference type="InterPro" id="IPR013546">
    <property type="entry name" value="PII_UdlTrfase/GS_AdlTrfase"/>
</dbReference>
<dbReference type="GO" id="GO:0047388">
    <property type="term" value="F:[glutamine synthetase]-adenylyl-L-tyrosine phosphorylase activity"/>
    <property type="evidence" value="ECO:0007669"/>
    <property type="project" value="UniProtKB-EC"/>
</dbReference>
<dbReference type="FunFam" id="3.30.460.10:FF:000009">
    <property type="entry name" value="Bifunctional glutamine synthetase adenylyltransferase/adenylyl-removing enzyme"/>
    <property type="match status" value="1"/>
</dbReference>
<organism evidence="10 11">
    <name type="scientific">Maribrevibacterium harenarium</name>
    <dbReference type="NCBI Taxonomy" id="2589817"/>
    <lineage>
        <taxon>Bacteria</taxon>
        <taxon>Pseudomonadati</taxon>
        <taxon>Pseudomonadota</taxon>
        <taxon>Gammaproteobacteria</taxon>
        <taxon>Oceanospirillales</taxon>
        <taxon>Oceanospirillaceae</taxon>
        <taxon>Maribrevibacterium</taxon>
    </lineage>
</organism>
<evidence type="ECO:0000313" key="10">
    <source>
        <dbReference type="EMBL" id="TPE51868.1"/>
    </source>
</evidence>
<dbReference type="InterPro" id="IPR043519">
    <property type="entry name" value="NT_sf"/>
</dbReference>
<dbReference type="GO" id="GO:0000287">
    <property type="term" value="F:magnesium ion binding"/>
    <property type="evidence" value="ECO:0007669"/>
    <property type="project" value="UniProtKB-UniRule"/>
</dbReference>
<comment type="similarity">
    <text evidence="7">Belongs to the GlnE family.</text>
</comment>
<dbReference type="PANTHER" id="PTHR30621:SF0">
    <property type="entry name" value="BIFUNCTIONAL GLUTAMINE SYNTHETASE ADENYLYLTRANSFERASE_ADENYLYL-REMOVING ENZYME"/>
    <property type="match status" value="1"/>
</dbReference>
<feature type="region of interest" description="Adenylyl transferase" evidence="7">
    <location>
        <begin position="463"/>
        <end position="964"/>
    </location>
</feature>
<dbReference type="NCBIfam" id="NF008292">
    <property type="entry name" value="PRK11072.1"/>
    <property type="match status" value="1"/>
</dbReference>
<dbReference type="GO" id="GO:0005829">
    <property type="term" value="C:cytosol"/>
    <property type="evidence" value="ECO:0007669"/>
    <property type="project" value="TreeGrafter"/>
</dbReference>
<dbReference type="InterPro" id="IPR005190">
    <property type="entry name" value="GlnE_rpt_dom"/>
</dbReference>
<dbReference type="Gene3D" id="1.20.120.330">
    <property type="entry name" value="Nucleotidyltransferases domain 2"/>
    <property type="match status" value="2"/>
</dbReference>
<keyword evidence="10" id="KW-0436">Ligase</keyword>
<protein>
    <recommendedName>
        <fullName evidence="7">Bifunctional glutamine synthetase adenylyltransferase/adenylyl-removing enzyme</fullName>
    </recommendedName>
    <alternativeName>
        <fullName evidence="7">ATP:glutamine synthetase adenylyltransferase</fullName>
    </alternativeName>
    <alternativeName>
        <fullName evidence="7">ATase</fullName>
    </alternativeName>
    <domain>
        <recommendedName>
            <fullName evidence="7">Glutamine synthetase adenylyl-L-tyrosine phosphorylase</fullName>
            <ecNumber evidence="7">2.7.7.89</ecNumber>
        </recommendedName>
        <alternativeName>
            <fullName evidence="7">Adenylyl removase</fullName>
            <shortName evidence="7">AR</shortName>
            <shortName evidence="7">AT-N</shortName>
        </alternativeName>
    </domain>
    <domain>
        <recommendedName>
            <fullName evidence="7">Glutamine synthetase adenylyl transferase</fullName>
            <ecNumber evidence="7">2.7.7.42</ecNumber>
        </recommendedName>
        <alternativeName>
            <fullName evidence="7">Adenylyl transferase</fullName>
            <shortName evidence="7">AT</shortName>
            <shortName evidence="7">AT-C</shortName>
        </alternativeName>
    </domain>
</protein>
<evidence type="ECO:0000313" key="11">
    <source>
        <dbReference type="Proteomes" id="UP000315901"/>
    </source>
</evidence>
<keyword evidence="6 7" id="KW-0511">Multifunctional enzyme</keyword>
<dbReference type="EC" id="2.7.7.42" evidence="7"/>
<dbReference type="PANTHER" id="PTHR30621">
    <property type="entry name" value="GLUTAMINE SYNTHETASE ADENYLYLTRANSFERASE"/>
    <property type="match status" value="1"/>
</dbReference>
<dbReference type="GO" id="GO:0005524">
    <property type="term" value="F:ATP binding"/>
    <property type="evidence" value="ECO:0007669"/>
    <property type="project" value="UniProtKB-UniRule"/>
</dbReference>
<dbReference type="EMBL" id="VFRR01000014">
    <property type="protein sequence ID" value="TPE51868.1"/>
    <property type="molecule type" value="Genomic_DNA"/>
</dbReference>
<dbReference type="GO" id="GO:0016874">
    <property type="term" value="F:ligase activity"/>
    <property type="evidence" value="ECO:0007669"/>
    <property type="project" value="UniProtKB-KW"/>
</dbReference>
<comment type="caution">
    <text evidence="10">The sequence shown here is derived from an EMBL/GenBank/DDBJ whole genome shotgun (WGS) entry which is preliminary data.</text>
</comment>
<comment type="cofactor">
    <cofactor evidence="7">
        <name>Mg(2+)</name>
        <dbReference type="ChEBI" id="CHEBI:18420"/>
    </cofactor>
</comment>